<organism evidence="1 2">
    <name type="scientific">Flavobacterium circumlabens</name>
    <dbReference type="NCBI Taxonomy" id="2133765"/>
    <lineage>
        <taxon>Bacteria</taxon>
        <taxon>Pseudomonadati</taxon>
        <taxon>Bacteroidota</taxon>
        <taxon>Flavobacteriia</taxon>
        <taxon>Flavobacteriales</taxon>
        <taxon>Flavobacteriaceae</taxon>
        <taxon>Flavobacterium</taxon>
    </lineage>
</organism>
<dbReference type="Gene3D" id="3.20.20.210">
    <property type="match status" value="1"/>
</dbReference>
<dbReference type="PANTHER" id="PTHR30519">
    <property type="entry name" value="5-METHYLTETRAHYDROPTEROYLTRIGLUTAMATE--HOMOCYSTEINE METHYLTRANSFERASE"/>
    <property type="match status" value="1"/>
</dbReference>
<reference evidence="1 2" key="1">
    <citation type="journal article" date="2018" name="Syst. Appl. Microbiol.">
        <title>Flavobacterium circumlabens sp. nov. and Flavobacterium cupreum sp. nov., two psychrotrophic species isolated from Antarctic environmental samples.</title>
        <authorList>
            <person name="Kralova S."/>
            <person name="Busse H.J."/>
            <person name="Svec P."/>
            <person name="Maslanova I."/>
            <person name="Stankova E."/>
            <person name="Bartak M."/>
            <person name="Sedlacek I."/>
        </authorList>
    </citation>
    <scope>NUCLEOTIDE SEQUENCE [LARGE SCALE GENOMIC DNA]</scope>
    <source>
        <strain evidence="1 2">CCM 8828</strain>
    </source>
</reference>
<dbReference type="EMBL" id="QWDN01001055">
    <property type="protein sequence ID" value="TEB40658.1"/>
    <property type="molecule type" value="Genomic_DNA"/>
</dbReference>
<feature type="non-terminal residue" evidence="1">
    <location>
        <position position="1"/>
    </location>
</feature>
<dbReference type="GO" id="GO:0032259">
    <property type="term" value="P:methylation"/>
    <property type="evidence" value="ECO:0007669"/>
    <property type="project" value="UniProtKB-KW"/>
</dbReference>
<name>A0A4Y7U3L7_9FLAO</name>
<accession>A0A4Y7U3L7</accession>
<sequence length="105" mass="11737">KNSLSLIQKATDALGEKRVLIGPSCSLIHSPCDLDLETNDATLTPEIKQWLAFAKQKIQEIVLLKQFASNETDTKTSAAFEENTITNENRKTSKLIHNDNVKNRV</sequence>
<dbReference type="GO" id="GO:0008168">
    <property type="term" value="F:methyltransferase activity"/>
    <property type="evidence" value="ECO:0007669"/>
    <property type="project" value="UniProtKB-KW"/>
</dbReference>
<protein>
    <submittedName>
        <fullName evidence="1">5-methyltetrahydropteroyltriglutamate--homocysteine S-methyltransferase</fullName>
    </submittedName>
</protein>
<proteinExistence type="predicted"/>
<evidence type="ECO:0000313" key="2">
    <source>
        <dbReference type="Proteomes" id="UP000298340"/>
    </source>
</evidence>
<feature type="non-terminal residue" evidence="1">
    <location>
        <position position="105"/>
    </location>
</feature>
<dbReference type="SUPFAM" id="SSF51726">
    <property type="entry name" value="UROD/MetE-like"/>
    <property type="match status" value="1"/>
</dbReference>
<comment type="caution">
    <text evidence="1">The sequence shown here is derived from an EMBL/GenBank/DDBJ whole genome shotgun (WGS) entry which is preliminary data.</text>
</comment>
<dbReference type="InterPro" id="IPR038071">
    <property type="entry name" value="UROD/MetE-like_sf"/>
</dbReference>
<evidence type="ECO:0000313" key="1">
    <source>
        <dbReference type="EMBL" id="TEB40658.1"/>
    </source>
</evidence>
<dbReference type="Proteomes" id="UP000298340">
    <property type="component" value="Unassembled WGS sequence"/>
</dbReference>
<dbReference type="AlphaFoldDB" id="A0A4Y7U3L7"/>
<gene>
    <name evidence="1" type="ORF">D0809_29490</name>
</gene>
<keyword evidence="1" id="KW-0489">Methyltransferase</keyword>
<keyword evidence="1" id="KW-0808">Transferase</keyword>